<feature type="domain" description="DUF7931" evidence="1">
    <location>
        <begin position="15"/>
        <end position="161"/>
    </location>
</feature>
<comment type="caution">
    <text evidence="2">The sequence shown here is derived from an EMBL/GenBank/DDBJ whole genome shotgun (WGS) entry which is preliminary data.</text>
</comment>
<dbReference type="EMBL" id="QICN01000004">
    <property type="protein sequence ID" value="PXV68599.1"/>
    <property type="molecule type" value="Genomic_DNA"/>
</dbReference>
<gene>
    <name evidence="2" type="ORF">C8D93_104299</name>
</gene>
<name>A0A318EEI1_9GAMM</name>
<keyword evidence="3" id="KW-1185">Reference proteome</keyword>
<dbReference type="InterPro" id="IPR057691">
    <property type="entry name" value="DUF7931"/>
</dbReference>
<proteinExistence type="predicted"/>
<dbReference type="RefSeq" id="WP_110265083.1">
    <property type="nucleotide sequence ID" value="NZ_CAWNXA010000004.1"/>
</dbReference>
<organism evidence="2 3">
    <name type="scientific">Sinimarinibacterium flocculans</name>
    <dbReference type="NCBI Taxonomy" id="985250"/>
    <lineage>
        <taxon>Bacteria</taxon>
        <taxon>Pseudomonadati</taxon>
        <taxon>Pseudomonadota</taxon>
        <taxon>Gammaproteobacteria</taxon>
        <taxon>Nevskiales</taxon>
        <taxon>Nevskiaceae</taxon>
        <taxon>Sinimarinibacterium</taxon>
    </lineage>
</organism>
<evidence type="ECO:0000313" key="2">
    <source>
        <dbReference type="EMBL" id="PXV68599.1"/>
    </source>
</evidence>
<accession>A0A318EEI1</accession>
<dbReference type="AlphaFoldDB" id="A0A318EEI1"/>
<evidence type="ECO:0000259" key="1">
    <source>
        <dbReference type="Pfam" id="PF25559"/>
    </source>
</evidence>
<protein>
    <recommendedName>
        <fullName evidence="1">DUF7931 domain-containing protein</fullName>
    </recommendedName>
</protein>
<evidence type="ECO:0000313" key="3">
    <source>
        <dbReference type="Proteomes" id="UP000248330"/>
    </source>
</evidence>
<dbReference type="OrthoDB" id="9796171at2"/>
<dbReference type="Pfam" id="PF25559">
    <property type="entry name" value="DUF7931"/>
    <property type="match status" value="1"/>
</dbReference>
<dbReference type="Proteomes" id="UP000248330">
    <property type="component" value="Unassembled WGS sequence"/>
</dbReference>
<sequence length="163" mass="18384">MDREPPSASLIAGRQAYAAILEQMAASARMELVILSHAFDAAVYGAEPLVERVKAFCLAHERARVRVLVNQPALAMRSAHRFVELGRRMPSRIGFRQLDDEDRGVIEELAIGDGRSLLHRETPDQLEARYLADAPLEARPHLKTFDELWERGVPAREFSELKI</sequence>
<reference evidence="2 3" key="1">
    <citation type="submission" date="2018-04" db="EMBL/GenBank/DDBJ databases">
        <title>Genomic Encyclopedia of Type Strains, Phase IV (KMG-IV): sequencing the most valuable type-strain genomes for metagenomic binning, comparative biology and taxonomic classification.</title>
        <authorList>
            <person name="Goeker M."/>
        </authorList>
    </citation>
    <scope>NUCLEOTIDE SEQUENCE [LARGE SCALE GENOMIC DNA]</scope>
    <source>
        <strain evidence="2 3">DSM 104150</strain>
    </source>
</reference>